<proteinExistence type="predicted"/>
<protein>
    <submittedName>
        <fullName evidence="2">Uncharacterized protein</fullName>
    </submittedName>
</protein>
<evidence type="ECO:0000313" key="2">
    <source>
        <dbReference type="EMBL" id="OSJ17204.1"/>
    </source>
</evidence>
<name>A0A1X3GRQ2_9BRAD</name>
<dbReference type="Proteomes" id="UP000193553">
    <property type="component" value="Unassembled WGS sequence"/>
</dbReference>
<evidence type="ECO:0000256" key="1">
    <source>
        <dbReference type="SAM" id="MobiDB-lite"/>
    </source>
</evidence>
<reference evidence="2 3" key="1">
    <citation type="submission" date="2017-03" db="EMBL/GenBank/DDBJ databases">
        <title>Whole genome sequences of fourteen strains of Bradyrhizobium canariense and one strain of Bradyrhizobium japonicum isolated from Lupinus (Papilionoideae: Genisteae) species in Algeria.</title>
        <authorList>
            <person name="Crovadore J."/>
            <person name="Chekireb D."/>
            <person name="Brachmann A."/>
            <person name="Chablais R."/>
            <person name="Cochard B."/>
            <person name="Lefort F."/>
        </authorList>
    </citation>
    <scope>NUCLEOTIDE SEQUENCE [LARGE SCALE GENOMIC DNA]</scope>
    <source>
        <strain evidence="2 3">UBMA195</strain>
    </source>
</reference>
<dbReference type="AlphaFoldDB" id="A0A1X3GRQ2"/>
<comment type="caution">
    <text evidence="2">The sequence shown here is derived from an EMBL/GenBank/DDBJ whole genome shotgun (WGS) entry which is preliminary data.</text>
</comment>
<dbReference type="RefSeq" id="WP_085360741.1">
    <property type="nucleotide sequence ID" value="NZ_NAFD01000154.1"/>
</dbReference>
<accession>A0A1X3GRQ2</accession>
<dbReference type="OrthoDB" id="8247076at2"/>
<feature type="region of interest" description="Disordered" evidence="1">
    <location>
        <begin position="34"/>
        <end position="70"/>
    </location>
</feature>
<gene>
    <name evidence="2" type="ORF">BSZ18_04795</name>
</gene>
<organism evidence="2 3">
    <name type="scientific">Bradyrhizobium canariense</name>
    <dbReference type="NCBI Taxonomy" id="255045"/>
    <lineage>
        <taxon>Bacteria</taxon>
        <taxon>Pseudomonadati</taxon>
        <taxon>Pseudomonadota</taxon>
        <taxon>Alphaproteobacteria</taxon>
        <taxon>Hyphomicrobiales</taxon>
        <taxon>Nitrobacteraceae</taxon>
        <taxon>Bradyrhizobium</taxon>
    </lineage>
</organism>
<feature type="compositionally biased region" description="Pro residues" evidence="1">
    <location>
        <begin position="52"/>
        <end position="62"/>
    </location>
</feature>
<sequence length="70" mass="7724">MEQEFYQGLAQRVRAIAPKADPFTRRRWLDLAKRYDAKGNPASRSGASERPLPGPRTTPPPSIFSGPGEA</sequence>
<evidence type="ECO:0000313" key="3">
    <source>
        <dbReference type="Proteomes" id="UP000193553"/>
    </source>
</evidence>
<dbReference type="EMBL" id="NAFI01000144">
    <property type="protein sequence ID" value="OSJ17204.1"/>
    <property type="molecule type" value="Genomic_DNA"/>
</dbReference>